<gene>
    <name evidence="2" type="ORF">PT015_18385</name>
</gene>
<dbReference type="CDD" id="cd02440">
    <property type="entry name" value="AdoMet_MTases"/>
    <property type="match status" value="1"/>
</dbReference>
<dbReference type="PANTHER" id="PTHR43591">
    <property type="entry name" value="METHYLTRANSFERASE"/>
    <property type="match status" value="1"/>
</dbReference>
<dbReference type="PANTHER" id="PTHR43591:SF24">
    <property type="entry name" value="2-METHOXY-6-POLYPRENYL-1,4-BENZOQUINOL METHYLASE, MITOCHONDRIAL"/>
    <property type="match status" value="1"/>
</dbReference>
<evidence type="ECO:0000313" key="3">
    <source>
        <dbReference type="Proteomes" id="UP001236585"/>
    </source>
</evidence>
<dbReference type="GO" id="GO:0032259">
    <property type="term" value="P:methylation"/>
    <property type="evidence" value="ECO:0007669"/>
    <property type="project" value="UniProtKB-KW"/>
</dbReference>
<dbReference type="InterPro" id="IPR029063">
    <property type="entry name" value="SAM-dependent_MTases_sf"/>
</dbReference>
<keyword evidence="3" id="KW-1185">Reference proteome</keyword>
<proteinExistence type="predicted"/>
<name>A0ABY8VT89_9MYCO</name>
<accession>A0ABY8VT89</accession>
<evidence type="ECO:0000313" key="2">
    <source>
        <dbReference type="EMBL" id="WIM86835.1"/>
    </source>
</evidence>
<feature type="domain" description="Methyltransferase type 11" evidence="1">
    <location>
        <begin position="93"/>
        <end position="188"/>
    </location>
</feature>
<protein>
    <submittedName>
        <fullName evidence="2">Methyltransferase domain-containing protein</fullName>
    </submittedName>
</protein>
<organism evidence="2 3">
    <name type="scientific">Candidatus Mycobacterium wuenschmannii</name>
    <dbReference type="NCBI Taxonomy" id="3027808"/>
    <lineage>
        <taxon>Bacteria</taxon>
        <taxon>Bacillati</taxon>
        <taxon>Actinomycetota</taxon>
        <taxon>Actinomycetes</taxon>
        <taxon>Mycobacteriales</taxon>
        <taxon>Mycobacteriaceae</taxon>
        <taxon>Mycobacterium</taxon>
    </lineage>
</organism>
<reference evidence="2 3" key="1">
    <citation type="journal article" date="2023" name="Microbiol. Resour. Announc.">
        <title>Complete Genome Sequence of Mycobacterium wuenschmanii, a novel Nontuberculous Mycobacterium Isolated from a captive population of Amazon Milk Frogs.</title>
        <authorList>
            <person name="Hicks J."/>
            <person name="Zeineldin M."/>
            <person name="Ward H."/>
            <person name="Wuenschmann A."/>
            <person name="Camp P."/>
            <person name="Farrell D."/>
            <person name="Lehman K."/>
            <person name="Thacker T."/>
            <person name="Cuthbert E."/>
        </authorList>
    </citation>
    <scope>NUCLEOTIDE SEQUENCE [LARGE SCALE GENOMIC DNA]</scope>
    <source>
        <strain evidence="2 3">Wuenschmanii</strain>
    </source>
</reference>
<sequence>MTDVDTTLPPALSRALELLADPPADPDANAGYLDLLGAADDQVAKNDGAIQAAWASPIGSFLYDNAQALTRRFIAATQLPIDWLDIPEGGVALDVGAGPGNVTTSLAYAAGPDGLALGIDISEPMLARAVRAAAGPQVGFLRADAQRLPFRDNVFDAAISLAVLQLIPDPAAALAEIARVLKPGGRLAVMVPTLRPPVDLWRALPTGGAHIFEEDEAGDILEQHGFSSVRVKTAGTFQWVRGKRG</sequence>
<evidence type="ECO:0000259" key="1">
    <source>
        <dbReference type="Pfam" id="PF08241"/>
    </source>
</evidence>
<dbReference type="Pfam" id="PF08241">
    <property type="entry name" value="Methyltransf_11"/>
    <property type="match status" value="1"/>
</dbReference>
<dbReference type="RefSeq" id="WP_285186353.1">
    <property type="nucleotide sequence ID" value="NZ_CP126981.1"/>
</dbReference>
<dbReference type="GO" id="GO:0008168">
    <property type="term" value="F:methyltransferase activity"/>
    <property type="evidence" value="ECO:0007669"/>
    <property type="project" value="UniProtKB-KW"/>
</dbReference>
<dbReference type="InterPro" id="IPR013216">
    <property type="entry name" value="Methyltransf_11"/>
</dbReference>
<dbReference type="Proteomes" id="UP001236585">
    <property type="component" value="Chromosome"/>
</dbReference>
<dbReference type="EMBL" id="CP126981">
    <property type="protein sequence ID" value="WIM86835.1"/>
    <property type="molecule type" value="Genomic_DNA"/>
</dbReference>
<dbReference type="SUPFAM" id="SSF53335">
    <property type="entry name" value="S-adenosyl-L-methionine-dependent methyltransferases"/>
    <property type="match status" value="1"/>
</dbReference>
<dbReference type="Gene3D" id="3.40.50.150">
    <property type="entry name" value="Vaccinia Virus protein VP39"/>
    <property type="match status" value="1"/>
</dbReference>
<keyword evidence="2" id="KW-0489">Methyltransferase</keyword>
<keyword evidence="2" id="KW-0808">Transferase</keyword>